<sequence length="152" mass="17917">MFERKSSSRSSILVRFLLWAAAVDDSGSLKARWIHLELRGMRREGRRKNVSVRLFGRDCDCDVSHLFSQSTTILRYCSLISCPMTEVIVRPYWKSYWTCSIPRKVRNRVNISTISFVKELVIIPQDTRQCNKRAGRWRLKRVSYSALSRFCY</sequence>
<reference evidence="3" key="1">
    <citation type="submission" date="2023-03" db="EMBL/GenBank/DDBJ databases">
        <title>Massive genome expansion in bonnet fungi (Mycena s.s.) driven by repeated elements and novel gene families across ecological guilds.</title>
        <authorList>
            <consortium name="Lawrence Berkeley National Laboratory"/>
            <person name="Harder C.B."/>
            <person name="Miyauchi S."/>
            <person name="Viragh M."/>
            <person name="Kuo A."/>
            <person name="Thoen E."/>
            <person name="Andreopoulos B."/>
            <person name="Lu D."/>
            <person name="Skrede I."/>
            <person name="Drula E."/>
            <person name="Henrissat B."/>
            <person name="Morin E."/>
            <person name="Kohler A."/>
            <person name="Barry K."/>
            <person name="LaButti K."/>
            <person name="Morin E."/>
            <person name="Salamov A."/>
            <person name="Lipzen A."/>
            <person name="Mereny Z."/>
            <person name="Hegedus B."/>
            <person name="Baldrian P."/>
            <person name="Stursova M."/>
            <person name="Weitz H."/>
            <person name="Taylor A."/>
            <person name="Grigoriev I.V."/>
            <person name="Nagy L.G."/>
            <person name="Martin F."/>
            <person name="Kauserud H."/>
        </authorList>
    </citation>
    <scope>NUCLEOTIDE SEQUENCE</scope>
    <source>
        <strain evidence="3">CBHHK188m</strain>
    </source>
</reference>
<gene>
    <name evidence="4" type="ORF">DFH07DRAFT_832940</name>
    <name evidence="3" type="ORF">DFH07DRAFT_840104</name>
    <name evidence="2" type="ORF">DFH07DRAFT_851341</name>
</gene>
<evidence type="ECO:0000256" key="1">
    <source>
        <dbReference type="SAM" id="SignalP"/>
    </source>
</evidence>
<evidence type="ECO:0000313" key="4">
    <source>
        <dbReference type="EMBL" id="KAJ7746172.1"/>
    </source>
</evidence>
<evidence type="ECO:0000313" key="2">
    <source>
        <dbReference type="EMBL" id="KAJ7728161.1"/>
    </source>
</evidence>
<name>A0AAD7N033_9AGAR</name>
<dbReference type="EMBL" id="JARJLG010000131">
    <property type="protein sequence ID" value="KAJ7739700.1"/>
    <property type="molecule type" value="Genomic_DNA"/>
</dbReference>
<evidence type="ECO:0008006" key="6">
    <source>
        <dbReference type="Google" id="ProtNLM"/>
    </source>
</evidence>
<proteinExistence type="predicted"/>
<comment type="caution">
    <text evidence="3">The sequence shown here is derived from an EMBL/GenBank/DDBJ whole genome shotgun (WGS) entry which is preliminary data.</text>
</comment>
<evidence type="ECO:0000313" key="3">
    <source>
        <dbReference type="EMBL" id="KAJ7739700.1"/>
    </source>
</evidence>
<protein>
    <recommendedName>
        <fullName evidence="6">Secreted protein</fullName>
    </recommendedName>
</protein>
<feature type="chain" id="PRO_5042441999" description="Secreted protein" evidence="1">
    <location>
        <begin position="23"/>
        <end position="152"/>
    </location>
</feature>
<evidence type="ECO:0000313" key="5">
    <source>
        <dbReference type="Proteomes" id="UP001215280"/>
    </source>
</evidence>
<keyword evidence="5" id="KW-1185">Reference proteome</keyword>
<feature type="signal peptide" evidence="1">
    <location>
        <begin position="1"/>
        <end position="22"/>
    </location>
</feature>
<organism evidence="3 5">
    <name type="scientific">Mycena maculata</name>
    <dbReference type="NCBI Taxonomy" id="230809"/>
    <lineage>
        <taxon>Eukaryota</taxon>
        <taxon>Fungi</taxon>
        <taxon>Dikarya</taxon>
        <taxon>Basidiomycota</taxon>
        <taxon>Agaricomycotina</taxon>
        <taxon>Agaricomycetes</taxon>
        <taxon>Agaricomycetidae</taxon>
        <taxon>Agaricales</taxon>
        <taxon>Marasmiineae</taxon>
        <taxon>Mycenaceae</taxon>
        <taxon>Mycena</taxon>
    </lineage>
</organism>
<dbReference type="EMBL" id="JARJLG010000099">
    <property type="protein sequence ID" value="KAJ7746172.1"/>
    <property type="molecule type" value="Genomic_DNA"/>
</dbReference>
<keyword evidence="1" id="KW-0732">Signal</keyword>
<dbReference type="EMBL" id="JARJLG010000207">
    <property type="protein sequence ID" value="KAJ7728161.1"/>
    <property type="molecule type" value="Genomic_DNA"/>
</dbReference>
<dbReference type="AlphaFoldDB" id="A0AAD7N033"/>
<dbReference type="Proteomes" id="UP001215280">
    <property type="component" value="Unassembled WGS sequence"/>
</dbReference>
<accession>A0AAD7N033</accession>